<dbReference type="EMBL" id="CP029553">
    <property type="protein sequence ID" value="AWN48247.1"/>
    <property type="molecule type" value="Genomic_DNA"/>
</dbReference>
<dbReference type="NCBIfam" id="NF005711">
    <property type="entry name" value="PRK07523.1"/>
    <property type="match status" value="1"/>
</dbReference>
<evidence type="ECO:0000256" key="1">
    <source>
        <dbReference type="ARBA" id="ARBA00006484"/>
    </source>
</evidence>
<dbReference type="CDD" id="cd05347">
    <property type="entry name" value="Ga5DH-like_SDR_c"/>
    <property type="match status" value="1"/>
</dbReference>
<proteinExistence type="inferred from homology"/>
<dbReference type="Proteomes" id="UP000245444">
    <property type="component" value="Chromosome"/>
</dbReference>
<dbReference type="EC" id="1.1.1.69" evidence="5"/>
<dbReference type="PRINTS" id="PR00080">
    <property type="entry name" value="SDRFAMILY"/>
</dbReference>
<protein>
    <submittedName>
        <fullName evidence="5">Gluconate 5-dehydrogenase</fullName>
        <ecNumber evidence="5">1.1.1.69</ecNumber>
    </submittedName>
</protein>
<dbReference type="Pfam" id="PF13561">
    <property type="entry name" value="adh_short_C2"/>
    <property type="match status" value="1"/>
</dbReference>
<dbReference type="PANTHER" id="PTHR42760:SF5">
    <property type="entry name" value="2-DEHYDRO-3-DEOXY-D-GLUCONATE 5-DEHYDROGENASE"/>
    <property type="match status" value="1"/>
</dbReference>
<gene>
    <name evidence="5" type="ORF">DK419_19420</name>
</gene>
<organism evidence="5 6">
    <name type="scientific">Methylobacterium terrae</name>
    <dbReference type="NCBI Taxonomy" id="2202827"/>
    <lineage>
        <taxon>Bacteria</taxon>
        <taxon>Pseudomonadati</taxon>
        <taxon>Pseudomonadota</taxon>
        <taxon>Alphaproteobacteria</taxon>
        <taxon>Hyphomicrobiales</taxon>
        <taxon>Methylobacteriaceae</taxon>
        <taxon>Methylobacterium</taxon>
    </lineage>
</organism>
<evidence type="ECO:0000256" key="3">
    <source>
        <dbReference type="SAM" id="MobiDB-lite"/>
    </source>
</evidence>
<dbReference type="PRINTS" id="PR00081">
    <property type="entry name" value="GDHRDH"/>
</dbReference>
<dbReference type="FunFam" id="3.40.50.720:FF:000084">
    <property type="entry name" value="Short-chain dehydrogenase reductase"/>
    <property type="match status" value="1"/>
</dbReference>
<accession>A0A2U8WQ45</accession>
<reference evidence="5 6" key="1">
    <citation type="submission" date="2018-05" db="EMBL/GenBank/DDBJ databases">
        <title>Complete Genome Sequence of Methylobacterium sp. 17Sr1-28.</title>
        <authorList>
            <person name="Srinivasan S."/>
        </authorList>
    </citation>
    <scope>NUCLEOTIDE SEQUENCE [LARGE SCALE GENOMIC DNA]</scope>
    <source>
        <strain evidence="5 6">17Sr1-28</strain>
    </source>
</reference>
<dbReference type="PANTHER" id="PTHR42760">
    <property type="entry name" value="SHORT-CHAIN DEHYDROGENASES/REDUCTASES FAMILY MEMBER"/>
    <property type="match status" value="1"/>
</dbReference>
<evidence type="ECO:0000256" key="2">
    <source>
        <dbReference type="ARBA" id="ARBA00023002"/>
    </source>
</evidence>
<keyword evidence="2 5" id="KW-0560">Oxidoreductase</keyword>
<feature type="compositionally biased region" description="Basic and acidic residues" evidence="3">
    <location>
        <begin position="1"/>
        <end position="10"/>
    </location>
</feature>
<dbReference type="InterPro" id="IPR002347">
    <property type="entry name" value="SDR_fam"/>
</dbReference>
<sequence length="281" mass="29832">MLPSRHERNRGSGPHGPRSAEGREAPVSTALFDLSGRRALVTGSSQGIGLSLALGLGRAGAAIVLNGRDPVKLDGAVAELRKEGLTVEAAAFDVSDAGAVKAGVDRIEAEIGAIDILVNNAGIQRRAPLEDYPVETWHELMRINLDSVFYVGQAVARHMIARKRGKIINIASLQSEAARYSIAPYTASKGAVKNLTKGMCTDWARHGLQVNGIGPGYFATPLNQALIENPEFDAWLKNRTPAGRWGRVEELQGAAIFLASAASDFVNGQILYVDGGVLATL</sequence>
<feature type="region of interest" description="Disordered" evidence="3">
    <location>
        <begin position="1"/>
        <end position="25"/>
    </location>
</feature>
<dbReference type="PROSITE" id="PS00061">
    <property type="entry name" value="ADH_SHORT"/>
    <property type="match status" value="1"/>
</dbReference>
<dbReference type="OrthoDB" id="286404at2"/>
<dbReference type="InterPro" id="IPR057326">
    <property type="entry name" value="KR_dom"/>
</dbReference>
<dbReference type="InterPro" id="IPR020904">
    <property type="entry name" value="Sc_DH/Rdtase_CS"/>
</dbReference>
<dbReference type="InterPro" id="IPR036291">
    <property type="entry name" value="NAD(P)-bd_dom_sf"/>
</dbReference>
<evidence type="ECO:0000313" key="6">
    <source>
        <dbReference type="Proteomes" id="UP000245444"/>
    </source>
</evidence>
<comment type="similarity">
    <text evidence="1">Belongs to the short-chain dehydrogenases/reductases (SDR) family.</text>
</comment>
<dbReference type="SMART" id="SM00822">
    <property type="entry name" value="PKS_KR"/>
    <property type="match status" value="1"/>
</dbReference>
<evidence type="ECO:0000313" key="5">
    <source>
        <dbReference type="EMBL" id="AWN48247.1"/>
    </source>
</evidence>
<evidence type="ECO:0000259" key="4">
    <source>
        <dbReference type="SMART" id="SM00822"/>
    </source>
</evidence>
<dbReference type="AlphaFoldDB" id="A0A2U8WQ45"/>
<dbReference type="GO" id="GO:0008874">
    <property type="term" value="F:gluconate 5-dehydrogenase activity"/>
    <property type="evidence" value="ECO:0007669"/>
    <property type="project" value="UniProtKB-EC"/>
</dbReference>
<dbReference type="SUPFAM" id="SSF51735">
    <property type="entry name" value="NAD(P)-binding Rossmann-fold domains"/>
    <property type="match status" value="1"/>
</dbReference>
<name>A0A2U8WQ45_9HYPH</name>
<dbReference type="KEGG" id="mtea:DK419_19420"/>
<dbReference type="Gene3D" id="3.40.50.720">
    <property type="entry name" value="NAD(P)-binding Rossmann-like Domain"/>
    <property type="match status" value="1"/>
</dbReference>
<keyword evidence="6" id="KW-1185">Reference proteome</keyword>
<feature type="domain" description="Ketoreductase" evidence="4">
    <location>
        <begin position="37"/>
        <end position="176"/>
    </location>
</feature>